<name>A0ABV0Y8H5_9TELE</name>
<organism evidence="1 2">
    <name type="scientific">Ameca splendens</name>
    <dbReference type="NCBI Taxonomy" id="208324"/>
    <lineage>
        <taxon>Eukaryota</taxon>
        <taxon>Metazoa</taxon>
        <taxon>Chordata</taxon>
        <taxon>Craniata</taxon>
        <taxon>Vertebrata</taxon>
        <taxon>Euteleostomi</taxon>
        <taxon>Actinopterygii</taxon>
        <taxon>Neopterygii</taxon>
        <taxon>Teleostei</taxon>
        <taxon>Neoteleostei</taxon>
        <taxon>Acanthomorphata</taxon>
        <taxon>Ovalentaria</taxon>
        <taxon>Atherinomorphae</taxon>
        <taxon>Cyprinodontiformes</taxon>
        <taxon>Goodeidae</taxon>
        <taxon>Ameca</taxon>
    </lineage>
</organism>
<protein>
    <submittedName>
        <fullName evidence="1">Uncharacterized protein</fullName>
    </submittedName>
</protein>
<comment type="caution">
    <text evidence="1">The sequence shown here is derived from an EMBL/GenBank/DDBJ whole genome shotgun (WGS) entry which is preliminary data.</text>
</comment>
<dbReference type="EMBL" id="JAHRIP010026228">
    <property type="protein sequence ID" value="MEQ2289991.1"/>
    <property type="molecule type" value="Genomic_DNA"/>
</dbReference>
<accession>A0ABV0Y8H5</accession>
<dbReference type="Proteomes" id="UP001469553">
    <property type="component" value="Unassembled WGS sequence"/>
</dbReference>
<reference evidence="1 2" key="1">
    <citation type="submission" date="2021-06" db="EMBL/GenBank/DDBJ databases">
        <authorList>
            <person name="Palmer J.M."/>
        </authorList>
    </citation>
    <scope>NUCLEOTIDE SEQUENCE [LARGE SCALE GENOMIC DNA]</scope>
    <source>
        <strain evidence="1 2">AS_MEX2019</strain>
        <tissue evidence="1">Muscle</tissue>
    </source>
</reference>
<sequence>MTKTKRNMSNLLMDDIIYKSDITTFSSSGLTINNRKLLKDILCSQKSPRQVQTDTRWVQTCFDFILKKFGVRKTKTGKVPIWRRGGKNNTSLHLNFGRRCIIEILYEYNVRNN</sequence>
<proteinExistence type="predicted"/>
<evidence type="ECO:0000313" key="2">
    <source>
        <dbReference type="Proteomes" id="UP001469553"/>
    </source>
</evidence>
<evidence type="ECO:0000313" key="1">
    <source>
        <dbReference type="EMBL" id="MEQ2289991.1"/>
    </source>
</evidence>
<keyword evidence="2" id="KW-1185">Reference proteome</keyword>
<gene>
    <name evidence="1" type="ORF">AMECASPLE_038794</name>
</gene>